<evidence type="ECO:0000256" key="6">
    <source>
        <dbReference type="ARBA" id="ARBA00022525"/>
    </source>
</evidence>
<dbReference type="InterPro" id="IPR026891">
    <property type="entry name" value="Fn3-like"/>
</dbReference>
<dbReference type="Pfam" id="PF00933">
    <property type="entry name" value="Glyco_hydro_3"/>
    <property type="match status" value="1"/>
</dbReference>
<dbReference type="SUPFAM" id="SSF51445">
    <property type="entry name" value="(Trans)glycosidases"/>
    <property type="match status" value="1"/>
</dbReference>
<keyword evidence="6" id="KW-0964">Secreted</keyword>
<keyword evidence="21" id="KW-1185">Reference proteome</keyword>
<keyword evidence="8 20" id="KW-0378">Hydrolase</keyword>
<dbReference type="OMA" id="VEANTMQ"/>
<dbReference type="Gene3D" id="3.40.50.1700">
    <property type="entry name" value="Glycoside hydrolase family 3 C-terminal domain"/>
    <property type="match status" value="1"/>
</dbReference>
<evidence type="ECO:0000256" key="4">
    <source>
        <dbReference type="ARBA" id="ARBA00005336"/>
    </source>
</evidence>
<evidence type="ECO:0000256" key="12">
    <source>
        <dbReference type="ARBA" id="ARBA00023326"/>
    </source>
</evidence>
<dbReference type="SUPFAM" id="SSF52279">
    <property type="entry name" value="Beta-D-glucan exohydrolase, C-terminal domain"/>
    <property type="match status" value="1"/>
</dbReference>
<comment type="catalytic activity">
    <reaction evidence="1">
        <text>Hydrolysis of terminal, non-reducing beta-D-glucosyl residues with release of beta-D-glucose.</text>
        <dbReference type="EC" id="3.2.1.21"/>
    </reaction>
</comment>
<dbReference type="RefSeq" id="XP_013344010.1">
    <property type="nucleotide sequence ID" value="XM_013488556.1"/>
</dbReference>
<comment type="similarity">
    <text evidence="4">Belongs to the glycosyl hydrolase 3 family.</text>
</comment>
<organism evidence="20 21">
    <name type="scientific">Aureobasidium subglaciale (strain EXF-2481)</name>
    <name type="common">Aureobasidium pullulans var. subglaciale</name>
    <dbReference type="NCBI Taxonomy" id="1043005"/>
    <lineage>
        <taxon>Eukaryota</taxon>
        <taxon>Fungi</taxon>
        <taxon>Dikarya</taxon>
        <taxon>Ascomycota</taxon>
        <taxon>Pezizomycotina</taxon>
        <taxon>Dothideomycetes</taxon>
        <taxon>Dothideomycetidae</taxon>
        <taxon>Dothideales</taxon>
        <taxon>Saccotheciaceae</taxon>
        <taxon>Aureobasidium</taxon>
    </lineage>
</organism>
<sequence length="809" mass="85829">MHHPLNTVAVALAAIGVAGAQNSSWDHALYTSSPPVYPSPETAGIGWEAALAQAEAFVGNLTLEEKAGMVTGSAGPCVGNIAPIERLGFNGLCLQDGPLAIRQATYASVFPAGLTAAASWDKGLIYTRGLYMAQEFRGKGANVALGPVVGPLGRHGRGGRNWEGFSPDPYLSGVAVEQTIWGMQSTGVQACVKHYIGNEQEIQRNPSTRNGTTIQAISSNIDDRTMHELYAWPFANAVRSGVASVMCSYNRVNGSYGCANSKTQNGILKEEFGFQGYVMSDWGVGLFTISLATHSGLASINAGLDMDMPGTIGFRAGGNSFFGGNITIAVNNGSLPEARLDDMINRIMTPYYHLKQDTDFPPIDPSGALNGFFGASASTVEFPLGSVANVDVRDNHAPLIRELGAAGTVLLKNTKGALPLNAPKNIAVLGNDAGDILNGLYFSGAPFRTNAFGYEYGTLPVGGGSGTGRISYLVDPLNAIKARAGQDGSLVQYILNNTLLSTPAGLASLQPTPPDVCLVFLKTWAEEGDDRASLLADWNSTAVVESVASVCNNTVVVTHSGGLNILPWADNPNVTAILAAHLPGTETGNSIVDILYGDVNPSGKLPYTIAKTQEDYAFADIVNSTALATTRDPNAWQSDFTEGLLIDYRQFDYYNQSVQYEFGFGLSYSTFDISSLSVSKVYGGLNISSTPPPAKIIPGGNPTLWDVLYRATVTVTNTGDVAGATVPQLYLSLPQIPGEDPTPLNVLRGFEKVSLQPGQSTVVNFDLARRDLSYWNVFQQEWVIAEGDIEVSVGLSSRDFKATSSIRVL</sequence>
<feature type="domain" description="Fibronectin type III-like" evidence="19">
    <location>
        <begin position="725"/>
        <end position="797"/>
    </location>
</feature>
<dbReference type="PANTHER" id="PTHR42715">
    <property type="entry name" value="BETA-GLUCOSIDASE"/>
    <property type="match status" value="1"/>
</dbReference>
<evidence type="ECO:0000256" key="8">
    <source>
        <dbReference type="ARBA" id="ARBA00022801"/>
    </source>
</evidence>
<accession>A0A074Z9E1</accession>
<dbReference type="AlphaFoldDB" id="A0A074Z9E1"/>
<dbReference type="GO" id="GO:0008422">
    <property type="term" value="F:beta-glucosidase activity"/>
    <property type="evidence" value="ECO:0007669"/>
    <property type="project" value="UniProtKB-EC"/>
</dbReference>
<comment type="pathway">
    <text evidence="3">Glycan metabolism; cellulose degradation.</text>
</comment>
<evidence type="ECO:0000259" key="19">
    <source>
        <dbReference type="SMART" id="SM01217"/>
    </source>
</evidence>
<dbReference type="STRING" id="1043005.A0A074Z9E1"/>
<evidence type="ECO:0000256" key="17">
    <source>
        <dbReference type="ARBA" id="ARBA00041808"/>
    </source>
</evidence>
<dbReference type="InterPro" id="IPR050288">
    <property type="entry name" value="Cellulose_deg_GH3"/>
</dbReference>
<name>A0A074Z9E1_AURSE</name>
<evidence type="ECO:0000256" key="7">
    <source>
        <dbReference type="ARBA" id="ARBA00022729"/>
    </source>
</evidence>
<evidence type="ECO:0000256" key="18">
    <source>
        <dbReference type="SAM" id="SignalP"/>
    </source>
</evidence>
<dbReference type="InterPro" id="IPR036881">
    <property type="entry name" value="Glyco_hydro_3_C_sf"/>
</dbReference>
<evidence type="ECO:0000256" key="10">
    <source>
        <dbReference type="ARBA" id="ARBA00023277"/>
    </source>
</evidence>
<evidence type="ECO:0000256" key="13">
    <source>
        <dbReference type="ARBA" id="ARBA00024983"/>
    </source>
</evidence>
<dbReference type="EMBL" id="KL584759">
    <property type="protein sequence ID" value="KEQ95441.1"/>
    <property type="molecule type" value="Genomic_DNA"/>
</dbReference>
<evidence type="ECO:0000256" key="2">
    <source>
        <dbReference type="ARBA" id="ARBA00004613"/>
    </source>
</evidence>
<reference evidence="20 21" key="1">
    <citation type="journal article" date="2014" name="BMC Genomics">
        <title>Genome sequencing of four Aureobasidium pullulans varieties: biotechnological potential, stress tolerance, and description of new species.</title>
        <authorList>
            <person name="Gostin Ar C."/>
            <person name="Ohm R.A."/>
            <person name="Kogej T."/>
            <person name="Sonjak S."/>
            <person name="Turk M."/>
            <person name="Zajc J."/>
            <person name="Zalar P."/>
            <person name="Grube M."/>
            <person name="Sun H."/>
            <person name="Han J."/>
            <person name="Sharma A."/>
            <person name="Chiniquy J."/>
            <person name="Ngan C.Y."/>
            <person name="Lipzen A."/>
            <person name="Barry K."/>
            <person name="Grigoriev I.V."/>
            <person name="Gunde-Cimerman N."/>
        </authorList>
    </citation>
    <scope>NUCLEOTIDE SEQUENCE [LARGE SCALE GENOMIC DNA]</scope>
    <source>
        <strain evidence="20 21">EXF-2481</strain>
    </source>
</reference>
<keyword evidence="11" id="KW-0326">Glycosidase</keyword>
<keyword evidence="10" id="KW-0119">Carbohydrate metabolism</keyword>
<evidence type="ECO:0000256" key="14">
    <source>
        <dbReference type="ARBA" id="ARBA00039579"/>
    </source>
</evidence>
<dbReference type="FunFam" id="3.20.20.300:FF:000002">
    <property type="entry name" value="Probable beta-glucosidase"/>
    <property type="match status" value="1"/>
</dbReference>
<comment type="function">
    <text evidence="13">Beta-glucosidases are one of a number of cellulolytic enzymes involved in the degradation of cellulosic biomass. Catalyzes the last step releasing glucose from the inhibitory cellobiose.</text>
</comment>
<dbReference type="GO" id="GO:0005576">
    <property type="term" value="C:extracellular region"/>
    <property type="evidence" value="ECO:0007669"/>
    <property type="project" value="UniProtKB-SubCell"/>
</dbReference>
<dbReference type="Proteomes" id="UP000030641">
    <property type="component" value="Unassembled WGS sequence"/>
</dbReference>
<feature type="signal peptide" evidence="18">
    <location>
        <begin position="1"/>
        <end position="20"/>
    </location>
</feature>
<dbReference type="OrthoDB" id="416222at2759"/>
<comment type="subcellular location">
    <subcellularLocation>
        <location evidence="2">Secreted</location>
    </subcellularLocation>
</comment>
<evidence type="ECO:0000313" key="21">
    <source>
        <dbReference type="Proteomes" id="UP000030641"/>
    </source>
</evidence>
<evidence type="ECO:0000256" key="16">
    <source>
        <dbReference type="ARBA" id="ARBA00041601"/>
    </source>
</evidence>
<evidence type="ECO:0000256" key="11">
    <source>
        <dbReference type="ARBA" id="ARBA00023295"/>
    </source>
</evidence>
<evidence type="ECO:0000256" key="9">
    <source>
        <dbReference type="ARBA" id="ARBA00023180"/>
    </source>
</evidence>
<evidence type="ECO:0000313" key="20">
    <source>
        <dbReference type="EMBL" id="KEQ95441.1"/>
    </source>
</evidence>
<dbReference type="PANTHER" id="PTHR42715:SF12">
    <property type="entry name" value="BETA-GLUCOSIDASE G-RELATED"/>
    <property type="match status" value="1"/>
</dbReference>
<dbReference type="InterPro" id="IPR001764">
    <property type="entry name" value="Glyco_hydro_3_N"/>
</dbReference>
<dbReference type="InterPro" id="IPR002772">
    <property type="entry name" value="Glyco_hydro_3_C"/>
</dbReference>
<dbReference type="Pfam" id="PF14310">
    <property type="entry name" value="Fn3-like"/>
    <property type="match status" value="1"/>
</dbReference>
<dbReference type="InParanoid" id="A0A074Z9E1"/>
<evidence type="ECO:0000256" key="15">
    <source>
        <dbReference type="ARBA" id="ARBA00041276"/>
    </source>
</evidence>
<dbReference type="HOGENOM" id="CLU_004542_2_3_1"/>
<keyword evidence="12" id="KW-0624">Polysaccharide degradation</keyword>
<keyword evidence="7 18" id="KW-0732">Signal</keyword>
<dbReference type="InterPro" id="IPR017853">
    <property type="entry name" value="GH"/>
</dbReference>
<protein>
    <recommendedName>
        <fullName evidence="14">Probable beta-glucosidase G</fullName>
        <ecNumber evidence="5">3.2.1.21</ecNumber>
    </recommendedName>
    <alternativeName>
        <fullName evidence="15">Beta-D-glucoside glucohydrolase G</fullName>
    </alternativeName>
    <alternativeName>
        <fullName evidence="16">Cellobiase G</fullName>
    </alternativeName>
    <alternativeName>
        <fullName evidence="17">Gentiobiase G</fullName>
    </alternativeName>
</protein>
<keyword evidence="9" id="KW-0325">Glycoprotein</keyword>
<dbReference type="SMART" id="SM01217">
    <property type="entry name" value="Fn3_like"/>
    <property type="match status" value="1"/>
</dbReference>
<dbReference type="Gene3D" id="3.20.20.300">
    <property type="entry name" value="Glycoside hydrolase, family 3, N-terminal domain"/>
    <property type="match status" value="1"/>
</dbReference>
<gene>
    <name evidence="20" type="ORF">AUEXF2481DRAFT_696950</name>
</gene>
<dbReference type="GeneID" id="25370750"/>
<evidence type="ECO:0000256" key="5">
    <source>
        <dbReference type="ARBA" id="ARBA00012744"/>
    </source>
</evidence>
<proteinExistence type="inferred from homology"/>
<dbReference type="Gene3D" id="2.60.40.10">
    <property type="entry name" value="Immunoglobulins"/>
    <property type="match status" value="1"/>
</dbReference>
<evidence type="ECO:0000256" key="1">
    <source>
        <dbReference type="ARBA" id="ARBA00000448"/>
    </source>
</evidence>
<evidence type="ECO:0000256" key="3">
    <source>
        <dbReference type="ARBA" id="ARBA00004987"/>
    </source>
</evidence>
<dbReference type="InterPro" id="IPR013783">
    <property type="entry name" value="Ig-like_fold"/>
</dbReference>
<dbReference type="GO" id="GO:0009251">
    <property type="term" value="P:glucan catabolic process"/>
    <property type="evidence" value="ECO:0007669"/>
    <property type="project" value="TreeGrafter"/>
</dbReference>
<dbReference type="InterPro" id="IPR036962">
    <property type="entry name" value="Glyco_hydro_3_N_sf"/>
</dbReference>
<dbReference type="PRINTS" id="PR00133">
    <property type="entry name" value="GLHYDRLASE3"/>
</dbReference>
<feature type="chain" id="PRO_5001704012" description="Probable beta-glucosidase G" evidence="18">
    <location>
        <begin position="21"/>
        <end position="809"/>
    </location>
</feature>
<dbReference type="Pfam" id="PF01915">
    <property type="entry name" value="Glyco_hydro_3_C"/>
    <property type="match status" value="1"/>
</dbReference>
<dbReference type="EC" id="3.2.1.21" evidence="5"/>